<dbReference type="GO" id="GO:0043130">
    <property type="term" value="F:ubiquitin binding"/>
    <property type="evidence" value="ECO:0007669"/>
    <property type="project" value="InterPro"/>
</dbReference>
<dbReference type="PROSITE" id="PS51140">
    <property type="entry name" value="CUE"/>
    <property type="match status" value="1"/>
</dbReference>
<dbReference type="PANTHER" id="PTHR31245:SF20">
    <property type="entry name" value="F18B13.13 PROTEIN"/>
    <property type="match status" value="1"/>
</dbReference>
<feature type="region of interest" description="Disordered" evidence="2">
    <location>
        <begin position="98"/>
        <end position="132"/>
    </location>
</feature>
<dbReference type="InterPro" id="IPR003892">
    <property type="entry name" value="CUE"/>
</dbReference>
<dbReference type="CDD" id="cd14279">
    <property type="entry name" value="CUE"/>
    <property type="match status" value="1"/>
</dbReference>
<dbReference type="Pfam" id="PF02845">
    <property type="entry name" value="CUE"/>
    <property type="match status" value="1"/>
</dbReference>
<feature type="coiled-coil region" evidence="1">
    <location>
        <begin position="283"/>
        <end position="348"/>
    </location>
</feature>
<name>A0AA38G356_TAXCH</name>
<organism evidence="4 5">
    <name type="scientific">Taxus chinensis</name>
    <name type="common">Chinese yew</name>
    <name type="synonym">Taxus wallichiana var. chinensis</name>
    <dbReference type="NCBI Taxonomy" id="29808"/>
    <lineage>
        <taxon>Eukaryota</taxon>
        <taxon>Viridiplantae</taxon>
        <taxon>Streptophyta</taxon>
        <taxon>Embryophyta</taxon>
        <taxon>Tracheophyta</taxon>
        <taxon>Spermatophyta</taxon>
        <taxon>Pinopsida</taxon>
        <taxon>Pinidae</taxon>
        <taxon>Conifers II</taxon>
        <taxon>Cupressales</taxon>
        <taxon>Taxaceae</taxon>
        <taxon>Taxus</taxon>
    </lineage>
</organism>
<evidence type="ECO:0000259" key="3">
    <source>
        <dbReference type="PROSITE" id="PS51140"/>
    </source>
</evidence>
<dbReference type="Gene3D" id="1.10.8.10">
    <property type="entry name" value="DNA helicase RuvA subunit, C-terminal domain"/>
    <property type="match status" value="1"/>
</dbReference>
<evidence type="ECO:0000256" key="1">
    <source>
        <dbReference type="SAM" id="Coils"/>
    </source>
</evidence>
<dbReference type="InterPro" id="IPR009060">
    <property type="entry name" value="UBA-like_sf"/>
</dbReference>
<proteinExistence type="predicted"/>
<accession>A0AA38G356</accession>
<feature type="region of interest" description="Disordered" evidence="2">
    <location>
        <begin position="187"/>
        <end position="210"/>
    </location>
</feature>
<gene>
    <name evidence="4" type="ORF">KI387_023808</name>
</gene>
<dbReference type="SUPFAM" id="SSF46934">
    <property type="entry name" value="UBA-like"/>
    <property type="match status" value="1"/>
</dbReference>
<dbReference type="OMA" id="CIQHERQ"/>
<dbReference type="Proteomes" id="UP000824469">
    <property type="component" value="Unassembled WGS sequence"/>
</dbReference>
<protein>
    <recommendedName>
        <fullName evidence="3">CUE domain-containing protein</fullName>
    </recommendedName>
</protein>
<reference evidence="4 5" key="1">
    <citation type="journal article" date="2021" name="Nat. Plants">
        <title>The Taxus genome provides insights into paclitaxel biosynthesis.</title>
        <authorList>
            <person name="Xiong X."/>
            <person name="Gou J."/>
            <person name="Liao Q."/>
            <person name="Li Y."/>
            <person name="Zhou Q."/>
            <person name="Bi G."/>
            <person name="Li C."/>
            <person name="Du R."/>
            <person name="Wang X."/>
            <person name="Sun T."/>
            <person name="Guo L."/>
            <person name="Liang H."/>
            <person name="Lu P."/>
            <person name="Wu Y."/>
            <person name="Zhang Z."/>
            <person name="Ro D.K."/>
            <person name="Shang Y."/>
            <person name="Huang S."/>
            <person name="Yan J."/>
        </authorList>
    </citation>
    <scope>NUCLEOTIDE SEQUENCE [LARGE SCALE GENOMIC DNA]</scope>
    <source>
        <strain evidence="4">Ta-2019</strain>
    </source>
</reference>
<dbReference type="EMBL" id="JAHRHJ020000005">
    <property type="protein sequence ID" value="KAH9315181.1"/>
    <property type="molecule type" value="Genomic_DNA"/>
</dbReference>
<comment type="caution">
    <text evidence="4">The sequence shown here is derived from an EMBL/GenBank/DDBJ whole genome shotgun (WGS) entry which is preliminary data.</text>
</comment>
<sequence length="374" mass="41771">MYVFWGGQQLDTSSDVKSSLLAERRKRFEKVPIAVIREKRAVLVVSWTERFEGLFQRVSEGQLNKEGRGRGRGRRTTMSALVCGKRSVFEDLHTPPPISKRLRCSSGGNSPIRAFSRTPPPTPPSSLDTDTDTDTAVANYQFESDINQLKRLFPRMDEQHLQAALESCGNDLASAIKSLNELQLGSQERDSSSCGNIPDSTVGSDLHPSTQANQGIHLHVEGPIINNNIGGSATAVPASGSDWVELLLQEMQNASDMDDARIRASRALEALENAVVSRTGSIVENLQKENMLLKQQVEGLFRDNGILKRAVTIQHERQKEHEERGRELHNLKQLLSQYQEQLRTLEVNNYALTLHLRQAQESNSIPGRFHPDVF</sequence>
<evidence type="ECO:0000256" key="2">
    <source>
        <dbReference type="SAM" id="MobiDB-lite"/>
    </source>
</evidence>
<dbReference type="PANTHER" id="PTHR31245">
    <property type="entry name" value="UBIQUITIN SYSTEM COMPONENT CUE PROTEIN"/>
    <property type="match status" value="1"/>
</dbReference>
<feature type="domain" description="CUE" evidence="3">
    <location>
        <begin position="141"/>
        <end position="184"/>
    </location>
</feature>
<dbReference type="AlphaFoldDB" id="A0AA38G356"/>
<evidence type="ECO:0000313" key="4">
    <source>
        <dbReference type="EMBL" id="KAH9315181.1"/>
    </source>
</evidence>
<evidence type="ECO:0000313" key="5">
    <source>
        <dbReference type="Proteomes" id="UP000824469"/>
    </source>
</evidence>
<keyword evidence="1" id="KW-0175">Coiled coil</keyword>
<keyword evidence="5" id="KW-1185">Reference proteome</keyword>